<accession>A0A1V4SQX5</accession>
<evidence type="ECO:0000313" key="5">
    <source>
        <dbReference type="Proteomes" id="UP000191554"/>
    </source>
</evidence>
<dbReference type="InterPro" id="IPR015269">
    <property type="entry name" value="UPF0029_Impact_C"/>
</dbReference>
<sequence length="216" mass="23842">MLLEYKTVLNTAATEFEEKKSRFITNVKPVVSEEEAAAFINEIKSKYWNATHNVYAYVLNRGTPVQRFSDDGEPSGTAGMPALEVIRRMGVQDVALVVTRYFGGTLLGASGLIRAYSRGASEGLAAAEVIIRKLCVNIFIMLEYTLFGKLQNMLMLKGNIIKDVQYGQDVELTVLIEDGKEEAFIKAVVENTSGRAVIQCGDKEYITLDSGGKLLR</sequence>
<proteinExistence type="inferred from homology"/>
<dbReference type="EMBL" id="MZGX01000002">
    <property type="protein sequence ID" value="OPX45856.1"/>
    <property type="molecule type" value="Genomic_DNA"/>
</dbReference>
<dbReference type="NCBIfam" id="TIGR00257">
    <property type="entry name" value="IMPACT_YIGZ"/>
    <property type="match status" value="1"/>
</dbReference>
<dbReference type="GO" id="GO:0005737">
    <property type="term" value="C:cytoplasm"/>
    <property type="evidence" value="ECO:0007669"/>
    <property type="project" value="TreeGrafter"/>
</dbReference>
<name>A0A1V4SQX5_RUMHU</name>
<dbReference type="PANTHER" id="PTHR16301">
    <property type="entry name" value="IMPACT-RELATED"/>
    <property type="match status" value="1"/>
</dbReference>
<dbReference type="PANTHER" id="PTHR16301:SF20">
    <property type="entry name" value="IMPACT FAMILY MEMBER YIGZ"/>
    <property type="match status" value="1"/>
</dbReference>
<dbReference type="InterPro" id="IPR036956">
    <property type="entry name" value="Impact_N_sf"/>
</dbReference>
<dbReference type="SUPFAM" id="SSF54211">
    <property type="entry name" value="Ribosomal protein S5 domain 2-like"/>
    <property type="match status" value="1"/>
</dbReference>
<dbReference type="Pfam" id="PF09186">
    <property type="entry name" value="DUF1949"/>
    <property type="match status" value="1"/>
</dbReference>
<dbReference type="GO" id="GO:0006446">
    <property type="term" value="P:regulation of translational initiation"/>
    <property type="evidence" value="ECO:0007669"/>
    <property type="project" value="TreeGrafter"/>
</dbReference>
<keyword evidence="5" id="KW-1185">Reference proteome</keyword>
<dbReference type="RefSeq" id="WP_080062823.1">
    <property type="nucleotide sequence ID" value="NZ_MZGX01000002.1"/>
</dbReference>
<gene>
    <name evidence="4" type="primary">yigZ</name>
    <name evidence="4" type="ORF">CLHUN_03290</name>
</gene>
<protein>
    <submittedName>
        <fullName evidence="4">IMPACT family member YigZ</fullName>
    </submittedName>
</protein>
<dbReference type="InterPro" id="IPR001498">
    <property type="entry name" value="Impact_N"/>
</dbReference>
<feature type="domain" description="UPF0029" evidence="3">
    <location>
        <begin position="142"/>
        <end position="195"/>
    </location>
</feature>
<organism evidence="4 5">
    <name type="scientific">Ruminiclostridium hungatei</name>
    <name type="common">Clostridium hungatei</name>
    <dbReference type="NCBI Taxonomy" id="48256"/>
    <lineage>
        <taxon>Bacteria</taxon>
        <taxon>Bacillati</taxon>
        <taxon>Bacillota</taxon>
        <taxon>Clostridia</taxon>
        <taxon>Eubacteriales</taxon>
        <taxon>Oscillospiraceae</taxon>
        <taxon>Ruminiclostridium</taxon>
    </lineage>
</organism>
<dbReference type="InterPro" id="IPR023582">
    <property type="entry name" value="Impact"/>
</dbReference>
<feature type="domain" description="Impact N-terminal" evidence="2">
    <location>
        <begin position="19"/>
        <end position="122"/>
    </location>
</feature>
<dbReference type="Pfam" id="PF01205">
    <property type="entry name" value="Impact_N"/>
    <property type="match status" value="1"/>
</dbReference>
<reference evidence="4 5" key="1">
    <citation type="submission" date="2017-03" db="EMBL/GenBank/DDBJ databases">
        <title>Genome sequence of Clostridium hungatei DSM 14427.</title>
        <authorList>
            <person name="Poehlein A."/>
            <person name="Daniel R."/>
        </authorList>
    </citation>
    <scope>NUCLEOTIDE SEQUENCE [LARGE SCALE GENOMIC DNA]</scope>
    <source>
        <strain evidence="4 5">DSM 14427</strain>
    </source>
</reference>
<dbReference type="InterPro" id="IPR035647">
    <property type="entry name" value="EFG_III/V"/>
</dbReference>
<evidence type="ECO:0000313" key="4">
    <source>
        <dbReference type="EMBL" id="OPX45856.1"/>
    </source>
</evidence>
<dbReference type="Gene3D" id="3.30.230.30">
    <property type="entry name" value="Impact, N-terminal domain"/>
    <property type="match status" value="1"/>
</dbReference>
<dbReference type="AlphaFoldDB" id="A0A1V4SQX5"/>
<evidence type="ECO:0000259" key="2">
    <source>
        <dbReference type="Pfam" id="PF01205"/>
    </source>
</evidence>
<comment type="caution">
    <text evidence="4">The sequence shown here is derived from an EMBL/GenBank/DDBJ whole genome shotgun (WGS) entry which is preliminary data.</text>
</comment>
<dbReference type="STRING" id="48256.CLHUN_03290"/>
<dbReference type="SUPFAM" id="SSF54980">
    <property type="entry name" value="EF-G C-terminal domain-like"/>
    <property type="match status" value="1"/>
</dbReference>
<dbReference type="InterPro" id="IPR020568">
    <property type="entry name" value="Ribosomal_Su5_D2-typ_SF"/>
</dbReference>
<dbReference type="InterPro" id="IPR015796">
    <property type="entry name" value="Impact_YigZ-like"/>
</dbReference>
<evidence type="ECO:0000259" key="3">
    <source>
        <dbReference type="Pfam" id="PF09186"/>
    </source>
</evidence>
<dbReference type="OrthoDB" id="9813771at2"/>
<evidence type="ECO:0000256" key="1">
    <source>
        <dbReference type="ARBA" id="ARBA00007665"/>
    </source>
</evidence>
<comment type="similarity">
    <text evidence="1">Belongs to the IMPACT family.</text>
</comment>
<dbReference type="Proteomes" id="UP000191554">
    <property type="component" value="Unassembled WGS sequence"/>
</dbReference>